<name>A0ABR0UN28_REHGL</name>
<comment type="pathway">
    <text evidence="2">Alkaloid biosynthesis.</text>
</comment>
<dbReference type="InterPro" id="IPR006093">
    <property type="entry name" value="Oxy_OxRdtase_FAD_BS"/>
</dbReference>
<feature type="domain" description="FAD-binding PCMH-type" evidence="10">
    <location>
        <begin position="218"/>
        <end position="392"/>
    </location>
</feature>
<dbReference type="InterPro" id="IPR036318">
    <property type="entry name" value="FAD-bd_PCMH-like_sf"/>
</dbReference>
<comment type="cofactor">
    <cofactor evidence="1">
        <name>FAD</name>
        <dbReference type="ChEBI" id="CHEBI:57692"/>
    </cofactor>
</comment>
<keyword evidence="4" id="KW-0017">Alkaloid metabolism</keyword>
<gene>
    <name evidence="11" type="ORF">DH2020_042439</name>
</gene>
<sequence length="687" mass="78446">MADQAFTVDLDKPLVFQVGHLGEAYEEWVHQPIVSKETPRFFKNDFMELWNLIKLLAPASHAPALFGGGLLGYVMYDCTHYYLHYGKPLKGVSHQLKVGHLGEDYQDWVHQPIVSKEGPRFFESDFWEFWNLVKLISTTTTAPALFGGGLLGYVIYDVTHYYVHHGQPTSQIPKGLKCISNHSSSKTKILQRLHTPKSPTYISLLGNSTQNPRWFNSTSQRPFLIVTPYKESEIRPVILCSKIFGHQIRVNSGGHDYEGLSFRSETPFIMIHLSNLNRTVIDLEEEVAWIQTGVKLGQLYYEIAKKSKIHAFPGGLYPTVGSGGHISGGGIGTLIRKYGLAADNVINARIMDVNGTILERESMGEDLFWAIRGGGGASFCVILAWKLRLVRVPDNVTAFTIREKLNPRNLHLLQKWQNKAHNVSKDLFIRILVNSGPKNSFGNEKFVQVSYNGLFLGPAVELVSYLNKTFPEFDLKTEDCFTPPVGNISCPDRPCIRKECFQVPWIKSVLYFAAKKLDDPLEILLQKKINTYNYYKATSDFLTAPIPDRGWKMIRKMLLLDDRPIIILDPFGGRMDEISEDETPFPHRKGNLYNIQYLTNWGVNSENEANKHIKWIRNLYEKMKPYVAQCPRTGYINYKDLDLGKNDKNCSFNQGKIWGEKYFKGNFERLARPELMIQTELLAFQQD</sequence>
<dbReference type="Pfam" id="PF01565">
    <property type="entry name" value="FAD_binding_4"/>
    <property type="match status" value="1"/>
</dbReference>
<dbReference type="EMBL" id="JABTTQ020002448">
    <property type="protein sequence ID" value="KAK6123838.1"/>
    <property type="molecule type" value="Genomic_DNA"/>
</dbReference>
<keyword evidence="7" id="KW-0274">FAD</keyword>
<evidence type="ECO:0000256" key="9">
    <source>
        <dbReference type="ARBA" id="ARBA00023180"/>
    </source>
</evidence>
<keyword evidence="12" id="KW-1185">Reference proteome</keyword>
<keyword evidence="8" id="KW-0560">Oxidoreductase</keyword>
<dbReference type="InterPro" id="IPR012951">
    <property type="entry name" value="BBE"/>
</dbReference>
<evidence type="ECO:0000256" key="4">
    <source>
        <dbReference type="ARBA" id="ARBA00022589"/>
    </source>
</evidence>
<dbReference type="Pfam" id="PF08031">
    <property type="entry name" value="BBE"/>
    <property type="match status" value="1"/>
</dbReference>
<keyword evidence="6" id="KW-0732">Signal</keyword>
<dbReference type="InterPro" id="IPR006094">
    <property type="entry name" value="Oxid_FAD_bind_N"/>
</dbReference>
<evidence type="ECO:0000259" key="10">
    <source>
        <dbReference type="PROSITE" id="PS51387"/>
    </source>
</evidence>
<dbReference type="InterPro" id="IPR016166">
    <property type="entry name" value="FAD-bd_PCMH"/>
</dbReference>
<dbReference type="PANTHER" id="PTHR32448">
    <property type="entry name" value="OS08G0158400 PROTEIN"/>
    <property type="match status" value="1"/>
</dbReference>
<evidence type="ECO:0000256" key="2">
    <source>
        <dbReference type="ARBA" id="ARBA00004913"/>
    </source>
</evidence>
<dbReference type="InterPro" id="IPR016169">
    <property type="entry name" value="FAD-bd_PCMH_sub2"/>
</dbReference>
<dbReference type="Gene3D" id="3.30.43.10">
    <property type="entry name" value="Uridine Diphospho-n-acetylenolpyruvylglucosamine Reductase, domain 2"/>
    <property type="match status" value="1"/>
</dbReference>
<protein>
    <recommendedName>
        <fullName evidence="10">FAD-binding PCMH-type domain-containing protein</fullName>
    </recommendedName>
</protein>
<dbReference type="Gene3D" id="3.40.462.20">
    <property type="match status" value="1"/>
</dbReference>
<comment type="caution">
    <text evidence="11">The sequence shown here is derived from an EMBL/GenBank/DDBJ whole genome shotgun (WGS) entry which is preliminary data.</text>
</comment>
<accession>A0ABR0UN28</accession>
<dbReference type="PROSITE" id="PS51387">
    <property type="entry name" value="FAD_PCMH"/>
    <property type="match status" value="1"/>
</dbReference>
<evidence type="ECO:0000256" key="6">
    <source>
        <dbReference type="ARBA" id="ARBA00022729"/>
    </source>
</evidence>
<reference evidence="11 12" key="1">
    <citation type="journal article" date="2021" name="Comput. Struct. Biotechnol. J.">
        <title>De novo genome assembly of the potent medicinal plant Rehmannia glutinosa using nanopore technology.</title>
        <authorList>
            <person name="Ma L."/>
            <person name="Dong C."/>
            <person name="Song C."/>
            <person name="Wang X."/>
            <person name="Zheng X."/>
            <person name="Niu Y."/>
            <person name="Chen S."/>
            <person name="Feng W."/>
        </authorList>
    </citation>
    <scope>NUCLEOTIDE SEQUENCE [LARGE SCALE GENOMIC DNA]</scope>
    <source>
        <strain evidence="11">DH-2019</strain>
    </source>
</reference>
<evidence type="ECO:0000313" key="11">
    <source>
        <dbReference type="EMBL" id="KAK6123838.1"/>
    </source>
</evidence>
<evidence type="ECO:0000256" key="7">
    <source>
        <dbReference type="ARBA" id="ARBA00022827"/>
    </source>
</evidence>
<proteinExistence type="inferred from homology"/>
<dbReference type="InterPro" id="IPR016167">
    <property type="entry name" value="FAD-bd_PCMH_sub1"/>
</dbReference>
<evidence type="ECO:0000313" key="12">
    <source>
        <dbReference type="Proteomes" id="UP001318860"/>
    </source>
</evidence>
<dbReference type="PROSITE" id="PS00862">
    <property type="entry name" value="OX2_COVAL_FAD"/>
    <property type="match status" value="1"/>
</dbReference>
<keyword evidence="9" id="KW-0325">Glycoprotein</keyword>
<evidence type="ECO:0000256" key="1">
    <source>
        <dbReference type="ARBA" id="ARBA00001974"/>
    </source>
</evidence>
<dbReference type="Gene3D" id="3.30.465.10">
    <property type="match status" value="1"/>
</dbReference>
<evidence type="ECO:0000256" key="5">
    <source>
        <dbReference type="ARBA" id="ARBA00022630"/>
    </source>
</evidence>
<organism evidence="11 12">
    <name type="scientific">Rehmannia glutinosa</name>
    <name type="common">Chinese foxglove</name>
    <dbReference type="NCBI Taxonomy" id="99300"/>
    <lineage>
        <taxon>Eukaryota</taxon>
        <taxon>Viridiplantae</taxon>
        <taxon>Streptophyta</taxon>
        <taxon>Embryophyta</taxon>
        <taxon>Tracheophyta</taxon>
        <taxon>Spermatophyta</taxon>
        <taxon>Magnoliopsida</taxon>
        <taxon>eudicotyledons</taxon>
        <taxon>Gunneridae</taxon>
        <taxon>Pentapetalae</taxon>
        <taxon>asterids</taxon>
        <taxon>lamiids</taxon>
        <taxon>Lamiales</taxon>
        <taxon>Orobanchaceae</taxon>
        <taxon>Rehmannieae</taxon>
        <taxon>Rehmannia</taxon>
    </lineage>
</organism>
<dbReference type="SUPFAM" id="SSF56176">
    <property type="entry name" value="FAD-binding/transporter-associated domain-like"/>
    <property type="match status" value="1"/>
</dbReference>
<evidence type="ECO:0000256" key="8">
    <source>
        <dbReference type="ARBA" id="ARBA00023002"/>
    </source>
</evidence>
<evidence type="ECO:0000256" key="3">
    <source>
        <dbReference type="ARBA" id="ARBA00005466"/>
    </source>
</evidence>
<comment type="similarity">
    <text evidence="3">Belongs to the oxygen-dependent FAD-linked oxidoreductase family.</text>
</comment>
<keyword evidence="5" id="KW-0285">Flavoprotein</keyword>
<dbReference type="Proteomes" id="UP001318860">
    <property type="component" value="Unassembled WGS sequence"/>
</dbReference>